<dbReference type="SUPFAM" id="SSF52777">
    <property type="entry name" value="CoA-dependent acyltransferases"/>
    <property type="match status" value="2"/>
</dbReference>
<evidence type="ECO:0008006" key="3">
    <source>
        <dbReference type="Google" id="ProtNLM"/>
    </source>
</evidence>
<accession>A0A101MJU1</accession>
<gene>
    <name evidence="1" type="ORF">ACN42_g5239</name>
</gene>
<comment type="caution">
    <text evidence="1">The sequence shown here is derived from an EMBL/GenBank/DDBJ whole genome shotgun (WGS) entry which is preliminary data.</text>
</comment>
<name>A0A101MJU1_PENFR</name>
<dbReference type="STRING" id="48697.A0A101MJU1"/>
<dbReference type="PANTHER" id="PTHR42034:SF1">
    <property type="entry name" value="CONDENSATION DOMAIN-CONTAINING PROTEIN"/>
    <property type="match status" value="1"/>
</dbReference>
<keyword evidence="2" id="KW-1185">Reference proteome</keyword>
<dbReference type="Proteomes" id="UP000055045">
    <property type="component" value="Unassembled WGS sequence"/>
</dbReference>
<protein>
    <recommendedName>
        <fullName evidence="3">Condensation domain-containing protein</fullName>
    </recommendedName>
</protein>
<dbReference type="EMBL" id="LLXE01000118">
    <property type="protein sequence ID" value="KUM61874.1"/>
    <property type="molecule type" value="Genomic_DNA"/>
</dbReference>
<reference evidence="1 2" key="1">
    <citation type="submission" date="2015-10" db="EMBL/GenBank/DDBJ databases">
        <title>Genome sequencing of Penicillium freii.</title>
        <authorList>
            <person name="Nguyen H.D."/>
            <person name="Visagie C.M."/>
            <person name="Seifert K.A."/>
        </authorList>
    </citation>
    <scope>NUCLEOTIDE SEQUENCE [LARGE SCALE GENOMIC DNA]</scope>
    <source>
        <strain evidence="1 2">DAOM 242723</strain>
    </source>
</reference>
<proteinExistence type="predicted"/>
<dbReference type="Gene3D" id="3.30.559.30">
    <property type="entry name" value="Nonribosomal peptide synthetase, condensation domain"/>
    <property type="match status" value="1"/>
</dbReference>
<sequence length="446" mass="49878">MPGKIDTRWRETAPGLYQRMATPMERWMTMITETGRKFGKEHFVLTVALRLQLEDAFPSFLPELRRAWGVIRQKHASIASFLDRHSGIWTYTAPSKSETTRWLNETFIVIPFGMSVTALRNQTRPPKRPTLFVLPSSGEIVLQAPHTSIDGKGLMLIVDDLLRIASSVHQEEPSYSIINLSPSFRVAASLPPVNNDDRRRAAVELQRFLSALPAMSLPMKIHDKRWSDRAPKRTNRIVRALPESETRTLLAVLKTKGLTITHAVHAAIACATKKFNTNPVSEVYAGAFNVDGRNAYGGNTLDHPATLYSTGWFPTIKVSDFSSVANTFREGYTSVQKDVRLSNVIDELIEQAMPFITGSAPSPADALLSSLGVVESVIQHKYSNVEVMDFEIACEVLTPAIDIFLYTWRDHITLVAYFNETYQEAEKVSEFLGTVLDILNVELGLG</sequence>
<dbReference type="PANTHER" id="PTHR42034">
    <property type="entry name" value="CHROMOSOME 7, WHOLE GENOME SHOTGUN SEQUENCE-RELATED"/>
    <property type="match status" value="1"/>
</dbReference>
<organism evidence="1 2">
    <name type="scientific">Penicillium freii</name>
    <dbReference type="NCBI Taxonomy" id="48697"/>
    <lineage>
        <taxon>Eukaryota</taxon>
        <taxon>Fungi</taxon>
        <taxon>Dikarya</taxon>
        <taxon>Ascomycota</taxon>
        <taxon>Pezizomycotina</taxon>
        <taxon>Eurotiomycetes</taxon>
        <taxon>Eurotiomycetidae</taxon>
        <taxon>Eurotiales</taxon>
        <taxon>Aspergillaceae</taxon>
        <taxon>Penicillium</taxon>
    </lineage>
</organism>
<dbReference type="InterPro" id="IPR023213">
    <property type="entry name" value="CAT-like_dom_sf"/>
</dbReference>
<dbReference type="AlphaFoldDB" id="A0A101MJU1"/>
<dbReference type="Gene3D" id="3.30.559.10">
    <property type="entry name" value="Chloramphenicol acetyltransferase-like domain"/>
    <property type="match status" value="1"/>
</dbReference>
<evidence type="ECO:0000313" key="2">
    <source>
        <dbReference type="Proteomes" id="UP000055045"/>
    </source>
</evidence>
<evidence type="ECO:0000313" key="1">
    <source>
        <dbReference type="EMBL" id="KUM61874.1"/>
    </source>
</evidence>